<sequence>MAGEDHVVVDVDPTLTLQEQEIEAVKTGQHGQANSSHDHQATDSTNEGLSVKDTDLLCFLQEQNDEKNSVVGPNDSVHRRKIRPVPEVLRKNFETHYNPGVIAIGPIHHHHNSLMKKEFKGKLAARFFKASDQPGPTLLKTIKNKIEDLKKGFDDEVIRTYDDETLARMLFLDGCSMLQFIHCYVGNELKEFDISNGQAKLVQQDLFLLENQIPFQVLELLLSLCSKKKKDEFIGSISNFVYLNTMVSPAEDHGSRYRNTLSLLDPSNPPVHLLDLLRSTLLLNNNHYQGTRIISTIISTIISAMNRAIFRPTIIILKFISGFVIMGAWALCATFTCCCCCGLIFNVLGIPKQPVIPCLMEQFIEPCFECLGIVPRNIRYRRPSFRNVQELKATGIKLKRSDSTSMAAISFHSRYFGMTGILKLPQLIVDSSMIRKLWNLVAYEMCPDNYKNEYGVTSYLSFLDSLIDTEQDVKDLRSVNILWNRLSSDAEVAHLFNTIGSNIVSDDKTYIDVTTKIQGHYERRSAFWIAQVIRDHFSSPWTILALFAAATALLLTAIQTWYAVHPKK</sequence>
<dbReference type="EMBL" id="JXTC01000071">
    <property type="protein sequence ID" value="PON91870.1"/>
    <property type="molecule type" value="Genomic_DNA"/>
</dbReference>
<keyword evidence="2" id="KW-1133">Transmembrane helix</keyword>
<dbReference type="InParanoid" id="A0A2P5F248"/>
<comment type="caution">
    <text evidence="3">The sequence shown here is derived from an EMBL/GenBank/DDBJ whole genome shotgun (WGS) entry which is preliminary data.</text>
</comment>
<keyword evidence="4" id="KW-1185">Reference proteome</keyword>
<accession>A0A2P5F248</accession>
<organism evidence="3 4">
    <name type="scientific">Trema orientale</name>
    <name type="common">Charcoal tree</name>
    <name type="synonym">Celtis orientalis</name>
    <dbReference type="NCBI Taxonomy" id="63057"/>
    <lineage>
        <taxon>Eukaryota</taxon>
        <taxon>Viridiplantae</taxon>
        <taxon>Streptophyta</taxon>
        <taxon>Embryophyta</taxon>
        <taxon>Tracheophyta</taxon>
        <taxon>Spermatophyta</taxon>
        <taxon>Magnoliopsida</taxon>
        <taxon>eudicotyledons</taxon>
        <taxon>Gunneridae</taxon>
        <taxon>Pentapetalae</taxon>
        <taxon>rosids</taxon>
        <taxon>fabids</taxon>
        <taxon>Rosales</taxon>
        <taxon>Cannabaceae</taxon>
        <taxon>Trema</taxon>
    </lineage>
</organism>
<protein>
    <submittedName>
        <fullName evidence="3">Uncharacterized protein</fullName>
    </submittedName>
</protein>
<dbReference type="PANTHER" id="PTHR31170:SF25">
    <property type="entry name" value="BNAA09G04570D PROTEIN"/>
    <property type="match status" value="1"/>
</dbReference>
<gene>
    <name evidence="3" type="ORF">TorRG33x02_124680</name>
</gene>
<dbReference type="PANTHER" id="PTHR31170">
    <property type="entry name" value="BNAC04G53230D PROTEIN"/>
    <property type="match status" value="1"/>
</dbReference>
<dbReference type="InterPro" id="IPR004158">
    <property type="entry name" value="DUF247_pln"/>
</dbReference>
<proteinExistence type="predicted"/>
<dbReference type="AlphaFoldDB" id="A0A2P5F248"/>
<feature type="transmembrane region" description="Helical" evidence="2">
    <location>
        <begin position="322"/>
        <end position="348"/>
    </location>
</feature>
<dbReference type="STRING" id="63057.A0A2P5F248"/>
<name>A0A2P5F248_TREOI</name>
<feature type="transmembrane region" description="Helical" evidence="2">
    <location>
        <begin position="541"/>
        <end position="564"/>
    </location>
</feature>
<evidence type="ECO:0000256" key="2">
    <source>
        <dbReference type="SAM" id="Phobius"/>
    </source>
</evidence>
<dbReference type="Proteomes" id="UP000237000">
    <property type="component" value="Unassembled WGS sequence"/>
</dbReference>
<dbReference type="OrthoDB" id="1849062at2759"/>
<keyword evidence="2" id="KW-0812">Transmembrane</keyword>
<keyword evidence="2" id="KW-0472">Membrane</keyword>
<evidence type="ECO:0000313" key="3">
    <source>
        <dbReference type="EMBL" id="PON91870.1"/>
    </source>
</evidence>
<evidence type="ECO:0000313" key="4">
    <source>
        <dbReference type="Proteomes" id="UP000237000"/>
    </source>
</evidence>
<feature type="region of interest" description="Disordered" evidence="1">
    <location>
        <begin position="26"/>
        <end position="47"/>
    </location>
</feature>
<reference evidence="4" key="1">
    <citation type="submission" date="2016-06" db="EMBL/GenBank/DDBJ databases">
        <title>Parallel loss of symbiosis genes in relatives of nitrogen-fixing non-legume Parasponia.</title>
        <authorList>
            <person name="Van Velzen R."/>
            <person name="Holmer R."/>
            <person name="Bu F."/>
            <person name="Rutten L."/>
            <person name="Van Zeijl A."/>
            <person name="Liu W."/>
            <person name="Santuari L."/>
            <person name="Cao Q."/>
            <person name="Sharma T."/>
            <person name="Shen D."/>
            <person name="Roswanjaya Y."/>
            <person name="Wardhani T."/>
            <person name="Kalhor M.S."/>
            <person name="Jansen J."/>
            <person name="Van den Hoogen J."/>
            <person name="Gungor B."/>
            <person name="Hartog M."/>
            <person name="Hontelez J."/>
            <person name="Verver J."/>
            <person name="Yang W.-C."/>
            <person name="Schijlen E."/>
            <person name="Repin R."/>
            <person name="Schilthuizen M."/>
            <person name="Schranz E."/>
            <person name="Heidstra R."/>
            <person name="Miyata K."/>
            <person name="Fedorova E."/>
            <person name="Kohlen W."/>
            <person name="Bisseling T."/>
            <person name="Smit S."/>
            <person name="Geurts R."/>
        </authorList>
    </citation>
    <scope>NUCLEOTIDE SEQUENCE [LARGE SCALE GENOMIC DNA]</scope>
    <source>
        <strain evidence="4">cv. RG33-2</strain>
    </source>
</reference>
<evidence type="ECO:0000256" key="1">
    <source>
        <dbReference type="SAM" id="MobiDB-lite"/>
    </source>
</evidence>
<dbReference type="Pfam" id="PF03140">
    <property type="entry name" value="DUF247"/>
    <property type="match status" value="1"/>
</dbReference>